<sequence length="144" mass="16073">MARQAPRLLRNYRSMMPGRFHDFNQRVASALVDTERIPEWVWAMNTTLLPRYLAASAKYDVLYHEALLRSTLSIAERDLLQAQVTLLLDEIAAYLEAAAVRNPEILIASGFTLAKELKGRTSTKVPASEPAHHITESLDLGAGI</sequence>
<reference evidence="2" key="1">
    <citation type="submission" date="2020-06" db="EMBL/GenBank/DDBJ databases">
        <title>Draft genomic sequecing of Geomonas sp. Red745.</title>
        <authorList>
            <person name="Itoh H."/>
            <person name="Xu Z.X."/>
            <person name="Ushijima N."/>
            <person name="Masuda Y."/>
            <person name="Shiratori Y."/>
            <person name="Senoo K."/>
        </authorList>
    </citation>
    <scope>NUCLEOTIDE SEQUENCE [LARGE SCALE GENOMIC DNA]</scope>
    <source>
        <strain evidence="2">Red745</strain>
    </source>
</reference>
<evidence type="ECO:0000313" key="1">
    <source>
        <dbReference type="EMBL" id="GFO70048.1"/>
    </source>
</evidence>
<dbReference type="AlphaFoldDB" id="A0A6V8NBP9"/>
<evidence type="ECO:0000313" key="2">
    <source>
        <dbReference type="Proteomes" id="UP000587586"/>
    </source>
</evidence>
<keyword evidence="2" id="KW-1185">Reference proteome</keyword>
<name>A0A6V8NBP9_9BACT</name>
<dbReference type="Proteomes" id="UP000587586">
    <property type="component" value="Unassembled WGS sequence"/>
</dbReference>
<comment type="caution">
    <text evidence="1">The sequence shown here is derived from an EMBL/GenBank/DDBJ whole genome shotgun (WGS) entry which is preliminary data.</text>
</comment>
<organism evidence="1 2">
    <name type="scientific">Geomonas limicola</name>
    <dbReference type="NCBI Taxonomy" id="2740186"/>
    <lineage>
        <taxon>Bacteria</taxon>
        <taxon>Pseudomonadati</taxon>
        <taxon>Thermodesulfobacteriota</taxon>
        <taxon>Desulfuromonadia</taxon>
        <taxon>Geobacterales</taxon>
        <taxon>Geobacteraceae</taxon>
        <taxon>Geomonas</taxon>
    </lineage>
</organism>
<gene>
    <name evidence="1" type="ORF">GMLC_36270</name>
</gene>
<accession>A0A6V8NBP9</accession>
<dbReference type="RefSeq" id="WP_246329876.1">
    <property type="nucleotide sequence ID" value="NZ_BLXZ01000008.1"/>
</dbReference>
<protein>
    <submittedName>
        <fullName evidence="1">Uncharacterized protein</fullName>
    </submittedName>
</protein>
<proteinExistence type="predicted"/>
<dbReference type="EMBL" id="BLXZ01000008">
    <property type="protein sequence ID" value="GFO70048.1"/>
    <property type="molecule type" value="Genomic_DNA"/>
</dbReference>